<dbReference type="Pfam" id="PF00496">
    <property type="entry name" value="SBP_bac_5"/>
    <property type="match status" value="1"/>
</dbReference>
<dbReference type="Proteomes" id="UP000642819">
    <property type="component" value="Unassembled WGS sequence"/>
</dbReference>
<evidence type="ECO:0000256" key="1">
    <source>
        <dbReference type="SAM" id="SignalP"/>
    </source>
</evidence>
<organism evidence="3 4">
    <name type="scientific">Zhihengliuella salsuginis</name>
    <dbReference type="NCBI Taxonomy" id="578222"/>
    <lineage>
        <taxon>Bacteria</taxon>
        <taxon>Bacillati</taxon>
        <taxon>Actinomycetota</taxon>
        <taxon>Actinomycetes</taxon>
        <taxon>Micrococcales</taxon>
        <taxon>Micrococcaceae</taxon>
        <taxon>Zhihengliuella</taxon>
    </lineage>
</organism>
<keyword evidence="4" id="KW-1185">Reference proteome</keyword>
<comment type="caution">
    <text evidence="3">The sequence shown here is derived from an EMBL/GenBank/DDBJ whole genome shotgun (WGS) entry which is preliminary data.</text>
</comment>
<feature type="chain" id="PRO_5045315329" evidence="1">
    <location>
        <begin position="25"/>
        <end position="542"/>
    </location>
</feature>
<dbReference type="CDD" id="cd00995">
    <property type="entry name" value="PBP2_NikA_DppA_OppA_like"/>
    <property type="match status" value="1"/>
</dbReference>
<dbReference type="InterPro" id="IPR030678">
    <property type="entry name" value="Peptide/Ni-bd"/>
</dbReference>
<dbReference type="PANTHER" id="PTHR30290:SF83">
    <property type="entry name" value="ABC TRANSPORTER SUBSTRATE-BINDING PROTEIN"/>
    <property type="match status" value="1"/>
</dbReference>
<feature type="domain" description="Solute-binding protein family 5" evidence="2">
    <location>
        <begin position="82"/>
        <end position="462"/>
    </location>
</feature>
<dbReference type="PIRSF" id="PIRSF002741">
    <property type="entry name" value="MppA"/>
    <property type="match status" value="1"/>
</dbReference>
<protein>
    <submittedName>
        <fullName evidence="3">ABC transporter substrate-binding protein</fullName>
    </submittedName>
</protein>
<proteinExistence type="predicted"/>
<accession>A0ABQ3GHU9</accession>
<dbReference type="Gene3D" id="3.90.76.10">
    <property type="entry name" value="Dipeptide-binding Protein, Domain 1"/>
    <property type="match status" value="1"/>
</dbReference>
<evidence type="ECO:0000313" key="4">
    <source>
        <dbReference type="Proteomes" id="UP000642819"/>
    </source>
</evidence>
<feature type="signal peptide" evidence="1">
    <location>
        <begin position="1"/>
        <end position="24"/>
    </location>
</feature>
<dbReference type="EMBL" id="BMXK01000007">
    <property type="protein sequence ID" value="GHD07671.1"/>
    <property type="molecule type" value="Genomic_DNA"/>
</dbReference>
<dbReference type="PROSITE" id="PS51257">
    <property type="entry name" value="PROKAR_LIPOPROTEIN"/>
    <property type="match status" value="1"/>
</dbReference>
<dbReference type="Gene3D" id="3.40.190.10">
    <property type="entry name" value="Periplasmic binding protein-like II"/>
    <property type="match status" value="1"/>
</dbReference>
<sequence>MRMNRVLKGVAVTSALALALTACGGTSEGGEGGEAAGGVVTAHNTEPQNGLIPTSTNEVGGGRVVDLIYQGLYSYDADGGLQKELAESVESEDNITWTIKIKEGATFSDGTPVTAQSFVDAWNYGADSDNAQNSSYFFETVKGYAQSNDDGADELSGLTVVDDHTFTVELLGPEADFPQRLGYSAYMPLPEVAFEDMQAFGQAPVTNGPYILAEDGWKHEVQIELVPNEDYEGPREPANEGITFTIFDNYDAAYNSLLSNELDVLGEMPPSVLANYQDDLEGRSVSKAYAGNATMVIPNYIEEFQGEAGQLRRQAISMAINREQIIEQIFMGTKEVATEFTAPVLEGYSEDIPGNEVLEYNPEKAKELWEEADAISPWPEDKVLKYTSNTDGAGNKEYIEAITNQLRTNLDIKAELDAKATFKEMRNLVGEDGLEGVSRAGWKGDYPSLYNFLGPLYGTGAGANDGRYSSEEFDAKLQEGLEADSVEDAAVKFNEAQEILFQDLPVLPLWYQAAQAGWSTNVDNVELGWDGKPLYHQITKGE</sequence>
<name>A0ABQ3GHU9_9MICC</name>
<evidence type="ECO:0000259" key="2">
    <source>
        <dbReference type="Pfam" id="PF00496"/>
    </source>
</evidence>
<reference evidence="4" key="1">
    <citation type="journal article" date="2019" name="Int. J. Syst. Evol. Microbiol.">
        <title>The Global Catalogue of Microorganisms (GCM) 10K type strain sequencing project: providing services to taxonomists for standard genome sequencing and annotation.</title>
        <authorList>
            <consortium name="The Broad Institute Genomics Platform"/>
            <consortium name="The Broad Institute Genome Sequencing Center for Infectious Disease"/>
            <person name="Wu L."/>
            <person name="Ma J."/>
        </authorList>
    </citation>
    <scope>NUCLEOTIDE SEQUENCE [LARGE SCALE GENOMIC DNA]</scope>
    <source>
        <strain evidence="4">KCTC 19466</strain>
    </source>
</reference>
<evidence type="ECO:0000313" key="3">
    <source>
        <dbReference type="EMBL" id="GHD07671.1"/>
    </source>
</evidence>
<dbReference type="Gene3D" id="3.10.105.10">
    <property type="entry name" value="Dipeptide-binding Protein, Domain 3"/>
    <property type="match status" value="1"/>
</dbReference>
<keyword evidence="1" id="KW-0732">Signal</keyword>
<dbReference type="PANTHER" id="PTHR30290">
    <property type="entry name" value="PERIPLASMIC BINDING COMPONENT OF ABC TRANSPORTER"/>
    <property type="match status" value="1"/>
</dbReference>
<dbReference type="InterPro" id="IPR000914">
    <property type="entry name" value="SBP_5_dom"/>
</dbReference>
<dbReference type="RefSeq" id="WP_189349880.1">
    <property type="nucleotide sequence ID" value="NZ_BMXK01000007.1"/>
</dbReference>
<dbReference type="SUPFAM" id="SSF53850">
    <property type="entry name" value="Periplasmic binding protein-like II"/>
    <property type="match status" value="1"/>
</dbReference>
<gene>
    <name evidence="3" type="ORF">GCM10008096_18690</name>
</gene>
<dbReference type="InterPro" id="IPR039424">
    <property type="entry name" value="SBP_5"/>
</dbReference>